<evidence type="ECO:0000313" key="1">
    <source>
        <dbReference type="EMBL" id="BFP68109.1"/>
    </source>
</evidence>
<sequence>MQLEPSKRDAVKLRIGLSGASGFGKTYSALLLAYGLTKNWNKIAVIDTENKSASLYTHLGDFQVINLGAPFSPSRYIEGIKLCESNNNIEVIILDSISHEWNGSGGCLDIHSKLGGRFQDWAKVTKLHQTFVDTILQSSCHIITTTRRKTHYSLDIKPNGKTKVTKLGTKEITREGWEYELTVNFELINQEHKAIISKDRTSLFSTRNEFVITEEVGEKLAQWCIPRHLKIEKILQQIAEAKSIPELTTIYKSNPKHQEILLPAFKEKKEKLDKVPVNK</sequence>
<dbReference type="EMBL" id="AP035888">
    <property type="protein sequence ID" value="BFP68109.1"/>
    <property type="molecule type" value="Genomic_DNA"/>
</dbReference>
<dbReference type="Gene3D" id="3.40.50.300">
    <property type="entry name" value="P-loop containing nucleotide triphosphate hydrolases"/>
    <property type="match status" value="1"/>
</dbReference>
<accession>A0AB33KTI8</accession>
<dbReference type="Pfam" id="PF13479">
    <property type="entry name" value="AAA_24"/>
    <property type="match status" value="1"/>
</dbReference>
<proteinExistence type="predicted"/>
<dbReference type="SUPFAM" id="SSF52540">
    <property type="entry name" value="P-loop containing nucleoside triphosphate hydrolases"/>
    <property type="match status" value="1"/>
</dbReference>
<protein>
    <submittedName>
        <fullName evidence="1">AAA family ATPase</fullName>
    </submittedName>
</protein>
<dbReference type="AlphaFoldDB" id="A0AB33KTI8"/>
<reference evidence="1" key="1">
    <citation type="submission" date="2024-08" db="EMBL/GenBank/DDBJ databases">
        <title>Whole genome sequence of Tenacibaculum sp. strain pbs-1 associated with black-spot shell disease in Akoya pearl oysters.</title>
        <authorList>
            <person name="Sakatoku A."/>
            <person name="Suzuki T."/>
            <person name="Hatano K."/>
            <person name="Seki M."/>
            <person name="Tanaka D."/>
            <person name="Nakamura S."/>
            <person name="Suzuki N."/>
            <person name="Isshiki T."/>
        </authorList>
    </citation>
    <scope>NUCLEOTIDE SEQUENCE</scope>
    <source>
        <strain evidence="1">Pbs-1</strain>
    </source>
</reference>
<gene>
    <name evidence="1" type="ORF">Pbs1_14520</name>
</gene>
<organism evidence="1">
    <name type="scientific">Tenacibaculum sp. Pbs-1</name>
    <dbReference type="NCBI Taxonomy" id="3238748"/>
    <lineage>
        <taxon>Bacteria</taxon>
        <taxon>Pseudomonadati</taxon>
        <taxon>Bacteroidota</taxon>
        <taxon>Flavobacteriia</taxon>
        <taxon>Flavobacteriales</taxon>
        <taxon>Flavobacteriaceae</taxon>
        <taxon>Tenacibaculum</taxon>
    </lineage>
</organism>
<name>A0AB33KTI8_9FLAO</name>
<dbReference type="InterPro" id="IPR027417">
    <property type="entry name" value="P-loop_NTPase"/>
</dbReference>